<dbReference type="AlphaFoldDB" id="A0A4Q4TK73"/>
<evidence type="ECO:0000256" key="4">
    <source>
        <dbReference type="ARBA" id="ARBA00022664"/>
    </source>
</evidence>
<keyword evidence="3" id="KW-0963">Cytoplasm</keyword>
<dbReference type="Pfam" id="PF06058">
    <property type="entry name" value="DCP1"/>
    <property type="match status" value="1"/>
</dbReference>
<protein>
    <submittedName>
        <fullName evidence="6">Uncharacterized protein</fullName>
    </submittedName>
</protein>
<gene>
    <name evidence="6" type="ORF">DL764_003672</name>
</gene>
<dbReference type="OrthoDB" id="255837at2759"/>
<dbReference type="Gene3D" id="2.30.29.30">
    <property type="entry name" value="Pleckstrin-homology domain (PH domain)/Phosphotyrosine-binding domain (PTB)"/>
    <property type="match status" value="1"/>
</dbReference>
<name>A0A4Q4TK73_9PEZI</name>
<dbReference type="CDD" id="cd13182">
    <property type="entry name" value="EVH1-like_Dcp1"/>
    <property type="match status" value="1"/>
</dbReference>
<accession>A0A4Q4TK73</accession>
<feature type="region of interest" description="Disordered" evidence="5">
    <location>
        <begin position="1"/>
        <end position="67"/>
    </location>
</feature>
<comment type="similarity">
    <text evidence="2">Belongs to the DCP1 family.</text>
</comment>
<dbReference type="SUPFAM" id="SSF50729">
    <property type="entry name" value="PH domain-like"/>
    <property type="match status" value="1"/>
</dbReference>
<proteinExistence type="inferred from homology"/>
<dbReference type="GO" id="GO:0031087">
    <property type="term" value="P:deadenylation-independent decapping of nuclear-transcribed mRNA"/>
    <property type="evidence" value="ECO:0007669"/>
    <property type="project" value="TreeGrafter"/>
</dbReference>
<evidence type="ECO:0000256" key="2">
    <source>
        <dbReference type="ARBA" id="ARBA00008778"/>
    </source>
</evidence>
<dbReference type="Proteomes" id="UP000293360">
    <property type="component" value="Unassembled WGS sequence"/>
</dbReference>
<dbReference type="GO" id="GO:0006397">
    <property type="term" value="P:mRNA processing"/>
    <property type="evidence" value="ECO:0007669"/>
    <property type="project" value="UniProtKB-KW"/>
</dbReference>
<dbReference type="InterPro" id="IPR011993">
    <property type="entry name" value="PH-like_dom_sf"/>
</dbReference>
<evidence type="ECO:0000256" key="5">
    <source>
        <dbReference type="SAM" id="MobiDB-lite"/>
    </source>
</evidence>
<feature type="compositionally biased region" description="Polar residues" evidence="5">
    <location>
        <begin position="50"/>
        <end position="60"/>
    </location>
</feature>
<evidence type="ECO:0000256" key="3">
    <source>
        <dbReference type="ARBA" id="ARBA00022490"/>
    </source>
</evidence>
<comment type="subcellular location">
    <subcellularLocation>
        <location evidence="1">Cytoplasm</location>
    </subcellularLocation>
</comment>
<dbReference type="STRING" id="155417.A0A4Q4TK73"/>
<feature type="compositionally biased region" description="Low complexity" evidence="5">
    <location>
        <begin position="17"/>
        <end position="49"/>
    </location>
</feature>
<evidence type="ECO:0000256" key="1">
    <source>
        <dbReference type="ARBA" id="ARBA00004496"/>
    </source>
</evidence>
<dbReference type="GO" id="GO:0000290">
    <property type="term" value="P:deadenylation-dependent decapping of nuclear-transcribed mRNA"/>
    <property type="evidence" value="ECO:0007669"/>
    <property type="project" value="InterPro"/>
</dbReference>
<dbReference type="EMBL" id="QJNU01000163">
    <property type="protein sequence ID" value="RYP05663.1"/>
    <property type="molecule type" value="Genomic_DNA"/>
</dbReference>
<dbReference type="InterPro" id="IPR010334">
    <property type="entry name" value="Dcp1"/>
</dbReference>
<keyword evidence="4" id="KW-0507">mRNA processing</keyword>
<dbReference type="PANTHER" id="PTHR16290">
    <property type="entry name" value="TRANSCRIPTION FACTOR SMIF DECAPPING ENZYME DCP1"/>
    <property type="match status" value="1"/>
</dbReference>
<keyword evidence="7" id="KW-1185">Reference proteome</keyword>
<dbReference type="GO" id="GO:0008047">
    <property type="term" value="F:enzyme activator activity"/>
    <property type="evidence" value="ECO:0007669"/>
    <property type="project" value="InterPro"/>
</dbReference>
<dbReference type="GO" id="GO:0000932">
    <property type="term" value="C:P-body"/>
    <property type="evidence" value="ECO:0007669"/>
    <property type="project" value="TreeGrafter"/>
</dbReference>
<evidence type="ECO:0000313" key="6">
    <source>
        <dbReference type="EMBL" id="RYP05663.1"/>
    </source>
</evidence>
<feature type="region of interest" description="Disordered" evidence="5">
    <location>
        <begin position="365"/>
        <end position="390"/>
    </location>
</feature>
<dbReference type="PANTHER" id="PTHR16290:SF0">
    <property type="entry name" value="DECAPPING PROTEIN 1, ISOFORM A"/>
    <property type="match status" value="1"/>
</dbReference>
<feature type="compositionally biased region" description="Basic residues" evidence="5">
    <location>
        <begin position="1"/>
        <end position="10"/>
    </location>
</feature>
<feature type="compositionally biased region" description="Basic and acidic residues" evidence="5">
    <location>
        <begin position="365"/>
        <end position="375"/>
    </location>
</feature>
<dbReference type="GO" id="GO:0003729">
    <property type="term" value="F:mRNA binding"/>
    <property type="evidence" value="ECO:0007669"/>
    <property type="project" value="TreeGrafter"/>
</dbReference>
<evidence type="ECO:0000313" key="7">
    <source>
        <dbReference type="Proteomes" id="UP000293360"/>
    </source>
</evidence>
<comment type="caution">
    <text evidence="6">The sequence shown here is derived from an EMBL/GenBank/DDBJ whole genome shotgun (WGS) entry which is preliminary data.</text>
</comment>
<sequence>MSRSTPRKNRNIQGQQSNDFNSNSNNHQPSISSPNRNNNNSNNNNSNRSQYGHTRNSSSQHHLRPLDQVPVTSDYESDAAYYMDSQPPPASAALVNRTNTELNLSVLKRYLPSISHILSVAANAVVFTFSLDNMAWEKANIEGPLFVCSQGSATDDGEWGRDGGCVFVLNRKGLDNLILDLTAVSKHETQNDLLIFRVEEGSADDKVVGLWIHPETEETRPTNAALINQVWSSARTAKEQREVVGLGGGSQAAGTDVGPAMQAMGRELSVSALFGHQNGAGISVYASYNIATEIRGPLSLLEPSRLVCPAEYLHETLAIEERRAVKKLMKFGEQWRVPPSVKRPKSCLAAREQPEDGIQQLRGKLLERRDSDTGAKKTLNGPRDRQGARGEDSLALLASPVLLLDGAQDLRNPGTAPCNSDDEVNDHVVTYRDPKSVHKKSPDMNADSRSVFREEQIIYAYFSHWTSSSLMASGYRNITSLRLDTTRERSEQLMATCVGEDDDTGSFWDNFCVGCGGPLLRTMVTAQPRKRFPRSKKK</sequence>
<reference evidence="6 7" key="1">
    <citation type="submission" date="2018-06" db="EMBL/GenBank/DDBJ databases">
        <title>Complete Genomes of Monosporascus.</title>
        <authorList>
            <person name="Robinson A.J."/>
            <person name="Natvig D.O."/>
        </authorList>
    </citation>
    <scope>NUCLEOTIDE SEQUENCE [LARGE SCALE GENOMIC DNA]</scope>
    <source>
        <strain evidence="6 7">CBS 110550</strain>
    </source>
</reference>
<organism evidence="6 7">
    <name type="scientific">Monosporascus ibericus</name>
    <dbReference type="NCBI Taxonomy" id="155417"/>
    <lineage>
        <taxon>Eukaryota</taxon>
        <taxon>Fungi</taxon>
        <taxon>Dikarya</taxon>
        <taxon>Ascomycota</taxon>
        <taxon>Pezizomycotina</taxon>
        <taxon>Sordariomycetes</taxon>
        <taxon>Xylariomycetidae</taxon>
        <taxon>Xylariales</taxon>
        <taxon>Xylariales incertae sedis</taxon>
        <taxon>Monosporascus</taxon>
    </lineage>
</organism>